<dbReference type="Gene3D" id="1.10.220.30">
    <property type="match status" value="3"/>
</dbReference>
<gene>
    <name evidence="13" type="ORF">JOC47_000161</name>
</gene>
<dbReference type="NCBIfam" id="TIGR00207">
    <property type="entry name" value="fliG"/>
    <property type="match status" value="1"/>
</dbReference>
<keyword evidence="13" id="KW-0969">Cilium</keyword>
<dbReference type="InterPro" id="IPR028263">
    <property type="entry name" value="FliG_N"/>
</dbReference>
<evidence type="ECO:0000256" key="7">
    <source>
        <dbReference type="ARBA" id="ARBA00022779"/>
    </source>
</evidence>
<keyword evidence="8" id="KW-0472">Membrane</keyword>
<reference evidence="13" key="1">
    <citation type="submission" date="2021-01" db="EMBL/GenBank/DDBJ databases">
        <title>Genomic Encyclopedia of Type Strains, Phase IV (KMG-IV): sequencing the most valuable type-strain genomes for metagenomic binning, comparative biology and taxonomic classification.</title>
        <authorList>
            <person name="Goeker M."/>
        </authorList>
    </citation>
    <scope>NUCLEOTIDE SEQUENCE</scope>
    <source>
        <strain evidence="13">DSM 23230</strain>
    </source>
</reference>
<name>A0A939BNE4_9FIRM</name>
<dbReference type="FunFam" id="1.10.220.30:FF:000005">
    <property type="entry name" value="Flagellar motor switch protein FliG"/>
    <property type="match status" value="1"/>
</dbReference>
<evidence type="ECO:0000259" key="11">
    <source>
        <dbReference type="Pfam" id="PF14841"/>
    </source>
</evidence>
<protein>
    <recommendedName>
        <fullName evidence="4">Flagellar motor switch protein FliG</fullName>
    </recommendedName>
</protein>
<dbReference type="PIRSF" id="PIRSF003161">
    <property type="entry name" value="FliG"/>
    <property type="match status" value="1"/>
</dbReference>
<evidence type="ECO:0000256" key="6">
    <source>
        <dbReference type="ARBA" id="ARBA00022500"/>
    </source>
</evidence>
<dbReference type="AlphaFoldDB" id="A0A939BNE4"/>
<proteinExistence type="inferred from homology"/>
<evidence type="ECO:0000256" key="4">
    <source>
        <dbReference type="ARBA" id="ARBA00021870"/>
    </source>
</evidence>
<dbReference type="RefSeq" id="WP_204700058.1">
    <property type="nucleotide sequence ID" value="NZ_JAFBDQ010000001.1"/>
</dbReference>
<dbReference type="Pfam" id="PF14841">
    <property type="entry name" value="FliG_M"/>
    <property type="match status" value="1"/>
</dbReference>
<evidence type="ECO:0000259" key="12">
    <source>
        <dbReference type="Pfam" id="PF14842"/>
    </source>
</evidence>
<feature type="domain" description="Flagellar motor switch protein FliG N-terminal" evidence="12">
    <location>
        <begin position="4"/>
        <end position="107"/>
    </location>
</feature>
<evidence type="ECO:0000256" key="8">
    <source>
        <dbReference type="ARBA" id="ARBA00023136"/>
    </source>
</evidence>
<dbReference type="SUPFAM" id="SSF48029">
    <property type="entry name" value="FliG"/>
    <property type="match status" value="2"/>
</dbReference>
<dbReference type="EMBL" id="JAFBDQ010000001">
    <property type="protein sequence ID" value="MBM7555337.1"/>
    <property type="molecule type" value="Genomic_DNA"/>
</dbReference>
<dbReference type="InterPro" id="IPR011002">
    <property type="entry name" value="FliG_a-hlx"/>
</dbReference>
<evidence type="ECO:0000313" key="13">
    <source>
        <dbReference type="EMBL" id="MBM7555337.1"/>
    </source>
</evidence>
<evidence type="ECO:0000256" key="5">
    <source>
        <dbReference type="ARBA" id="ARBA00022475"/>
    </source>
</evidence>
<dbReference type="GO" id="GO:0071973">
    <property type="term" value="P:bacterial-type flagellum-dependent cell motility"/>
    <property type="evidence" value="ECO:0007669"/>
    <property type="project" value="InterPro"/>
</dbReference>
<dbReference type="GO" id="GO:0003774">
    <property type="term" value="F:cytoskeletal motor activity"/>
    <property type="evidence" value="ECO:0007669"/>
    <property type="project" value="InterPro"/>
</dbReference>
<dbReference type="FunFam" id="1.10.220.30:FF:000001">
    <property type="entry name" value="Flagellar motor switch protein FliG"/>
    <property type="match status" value="1"/>
</dbReference>
<dbReference type="Proteomes" id="UP000774000">
    <property type="component" value="Unassembled WGS sequence"/>
</dbReference>
<organism evidence="13 14">
    <name type="scientific">Halanaerobacter jeridensis</name>
    <dbReference type="NCBI Taxonomy" id="706427"/>
    <lineage>
        <taxon>Bacteria</taxon>
        <taxon>Bacillati</taxon>
        <taxon>Bacillota</taxon>
        <taxon>Clostridia</taxon>
        <taxon>Halanaerobiales</taxon>
        <taxon>Halobacteroidaceae</taxon>
        <taxon>Halanaerobacter</taxon>
    </lineage>
</organism>
<keyword evidence="5" id="KW-1003">Cell membrane</keyword>
<evidence type="ECO:0000313" key="14">
    <source>
        <dbReference type="Proteomes" id="UP000774000"/>
    </source>
</evidence>
<evidence type="ECO:0000259" key="10">
    <source>
        <dbReference type="Pfam" id="PF01706"/>
    </source>
</evidence>
<keyword evidence="9" id="KW-0975">Bacterial flagellum</keyword>
<dbReference type="InterPro" id="IPR023087">
    <property type="entry name" value="Flg_Motor_Flig_C"/>
</dbReference>
<keyword evidence="13" id="KW-0966">Cell projection</keyword>
<comment type="similarity">
    <text evidence="3">Belongs to the FliG family.</text>
</comment>
<evidence type="ECO:0000256" key="1">
    <source>
        <dbReference type="ARBA" id="ARBA00004117"/>
    </source>
</evidence>
<dbReference type="PANTHER" id="PTHR30534">
    <property type="entry name" value="FLAGELLAR MOTOR SWITCH PROTEIN FLIG"/>
    <property type="match status" value="1"/>
</dbReference>
<dbReference type="PRINTS" id="PR00954">
    <property type="entry name" value="FLGMOTORFLIG"/>
</dbReference>
<feature type="domain" description="Flagellar motor switch protein FliG middle" evidence="11">
    <location>
        <begin position="115"/>
        <end position="189"/>
    </location>
</feature>
<dbReference type="InterPro" id="IPR000090">
    <property type="entry name" value="Flg_Motor_Flig"/>
</dbReference>
<dbReference type="PANTHER" id="PTHR30534:SF0">
    <property type="entry name" value="FLAGELLAR MOTOR SWITCH PROTEIN FLIG"/>
    <property type="match status" value="1"/>
</dbReference>
<keyword evidence="6" id="KW-0145">Chemotaxis</keyword>
<keyword evidence="7" id="KW-0283">Flagellar rotation</keyword>
<comment type="caution">
    <text evidence="13">The sequence shown here is derived from an EMBL/GenBank/DDBJ whole genome shotgun (WGS) entry which is preliminary data.</text>
</comment>
<dbReference type="Pfam" id="PF14842">
    <property type="entry name" value="FliG_N"/>
    <property type="match status" value="1"/>
</dbReference>
<dbReference type="GO" id="GO:0005886">
    <property type="term" value="C:plasma membrane"/>
    <property type="evidence" value="ECO:0007669"/>
    <property type="project" value="UniProtKB-SubCell"/>
</dbReference>
<keyword evidence="14" id="KW-1185">Reference proteome</keyword>
<keyword evidence="13" id="KW-0282">Flagellum</keyword>
<evidence type="ECO:0000256" key="9">
    <source>
        <dbReference type="ARBA" id="ARBA00023143"/>
    </source>
</evidence>
<feature type="domain" description="Flagellar motor switch protein FliG C-terminal" evidence="10">
    <location>
        <begin position="218"/>
        <end position="324"/>
    </location>
</feature>
<dbReference type="Pfam" id="PF01706">
    <property type="entry name" value="FliG_C"/>
    <property type="match status" value="1"/>
</dbReference>
<comment type="subcellular location">
    <subcellularLocation>
        <location evidence="1">Bacterial flagellum basal body</location>
    </subcellularLocation>
    <subcellularLocation>
        <location evidence="2">Cell membrane</location>
        <topology evidence="2">Peripheral membrane protein</topology>
        <orientation evidence="2">Cytoplasmic side</orientation>
    </subcellularLocation>
</comment>
<evidence type="ECO:0000256" key="2">
    <source>
        <dbReference type="ARBA" id="ARBA00004413"/>
    </source>
</evidence>
<dbReference type="InterPro" id="IPR032779">
    <property type="entry name" value="FliG_M"/>
</dbReference>
<evidence type="ECO:0000256" key="3">
    <source>
        <dbReference type="ARBA" id="ARBA00010299"/>
    </source>
</evidence>
<dbReference type="GO" id="GO:0006935">
    <property type="term" value="P:chemotaxis"/>
    <property type="evidence" value="ECO:0007669"/>
    <property type="project" value="UniProtKB-KW"/>
</dbReference>
<sequence length="334" mass="37467">MAEELSGKEKAAILMVTLGKDTSAEIFKHLDEEEIEDLTLEIANLDKIDSETKEDVMNEFHQMCVAYDYISHGGMDYAKDVLEEALGENEANNIIDRLTASLQVRPFDQLRKADPAQILNFIQNEHPQTIALILAYLDPEQAATIMSSLPDNKKTEVAKRIATMDRTSPEVIKEVERVLERKLSSLVTNEYSQAGGIDTIVDVLNLADRGTEKNILDELDTEDPELAEEIKQKMFVFEDITLLTDRDVQAVLRQVDTDDLALALKTASDEVGEKIFSNQSGRAAEMLKENIEYLGPVRISDVEEAQQKIVNEIRRLEESGEIVISRGGEDELIV</sequence>
<accession>A0A939BNE4</accession>
<dbReference type="GO" id="GO:0009425">
    <property type="term" value="C:bacterial-type flagellum basal body"/>
    <property type="evidence" value="ECO:0007669"/>
    <property type="project" value="UniProtKB-SubCell"/>
</dbReference>